<dbReference type="Pfam" id="PF01826">
    <property type="entry name" value="TIL"/>
    <property type="match status" value="1"/>
</dbReference>
<reference evidence="6" key="1">
    <citation type="submission" date="2017-02" db="UniProtKB">
        <authorList>
            <consortium name="WormBaseParasite"/>
        </authorList>
    </citation>
    <scope>IDENTIFICATION</scope>
</reference>
<evidence type="ECO:0000259" key="3">
    <source>
        <dbReference type="Pfam" id="PF01826"/>
    </source>
</evidence>
<dbReference type="InterPro" id="IPR002919">
    <property type="entry name" value="TIL_dom"/>
</dbReference>
<proteinExistence type="predicted"/>
<evidence type="ECO:0000313" key="4">
    <source>
        <dbReference type="EMBL" id="VDO20763.1"/>
    </source>
</evidence>
<keyword evidence="2" id="KW-0812">Transmembrane</keyword>
<keyword evidence="1" id="KW-0646">Protease inhibitor</keyword>
<dbReference type="SUPFAM" id="SSF57567">
    <property type="entry name" value="Serine protease inhibitors"/>
    <property type="match status" value="1"/>
</dbReference>
<evidence type="ECO:0000256" key="1">
    <source>
        <dbReference type="ARBA" id="ARBA00022900"/>
    </source>
</evidence>
<feature type="transmembrane region" description="Helical" evidence="2">
    <location>
        <begin position="46"/>
        <end position="67"/>
    </location>
</feature>
<accession>A0A0R3QK59</accession>
<evidence type="ECO:0000256" key="2">
    <source>
        <dbReference type="SAM" id="Phobius"/>
    </source>
</evidence>
<dbReference type="CDD" id="cd19941">
    <property type="entry name" value="TIL"/>
    <property type="match status" value="1"/>
</dbReference>
<keyword evidence="2" id="KW-0472">Membrane</keyword>
<evidence type="ECO:0000313" key="6">
    <source>
        <dbReference type="WBParaSite" id="BTMF_0000796501-mRNA-1"/>
    </source>
</evidence>
<protein>
    <submittedName>
        <fullName evidence="6">TIL domain-containing protein</fullName>
    </submittedName>
</protein>
<name>A0A0R3QK59_9BILA</name>
<dbReference type="Proteomes" id="UP000280834">
    <property type="component" value="Unassembled WGS sequence"/>
</dbReference>
<dbReference type="GO" id="GO:0004867">
    <property type="term" value="F:serine-type endopeptidase inhibitor activity"/>
    <property type="evidence" value="ECO:0007669"/>
    <property type="project" value="UniProtKB-KW"/>
</dbReference>
<keyword evidence="2" id="KW-1133">Transmembrane helix</keyword>
<organism evidence="6">
    <name type="scientific">Brugia timori</name>
    <dbReference type="NCBI Taxonomy" id="42155"/>
    <lineage>
        <taxon>Eukaryota</taxon>
        <taxon>Metazoa</taxon>
        <taxon>Ecdysozoa</taxon>
        <taxon>Nematoda</taxon>
        <taxon>Chromadorea</taxon>
        <taxon>Rhabditida</taxon>
        <taxon>Spirurina</taxon>
        <taxon>Spiruromorpha</taxon>
        <taxon>Filarioidea</taxon>
        <taxon>Onchocercidae</taxon>
        <taxon>Brugia</taxon>
    </lineage>
</organism>
<reference evidence="4 5" key="2">
    <citation type="submission" date="2018-11" db="EMBL/GenBank/DDBJ databases">
        <authorList>
            <consortium name="Pathogen Informatics"/>
        </authorList>
    </citation>
    <scope>NUCLEOTIDE SEQUENCE [LARGE SCALE GENOMIC DNA]</scope>
</reference>
<dbReference type="EMBL" id="UZAG01015484">
    <property type="protein sequence ID" value="VDO20763.1"/>
    <property type="molecule type" value="Genomic_DNA"/>
</dbReference>
<dbReference type="STRING" id="42155.A0A0R3QK59"/>
<feature type="domain" description="TIL" evidence="3">
    <location>
        <begin position="78"/>
        <end position="133"/>
    </location>
</feature>
<dbReference type="WBParaSite" id="BTMF_0000796501-mRNA-1">
    <property type="protein sequence ID" value="BTMF_0000796501-mRNA-1"/>
    <property type="gene ID" value="BTMF_0000796501"/>
</dbReference>
<sequence>MINGYQTGRIILISAYIFKIIIYHLYQAALNYIIIKKPHRSNFLTFVINASVVRQVNFKVIISVFTFTHVDTRRRHKCGRNEIWVECMGCELKCGQSEFTPCFLICNPAGCYCPPYDGFRRDVAGKCVAVSECPKISAEKHKKFLNFFTHQ</sequence>
<dbReference type="InterPro" id="IPR036084">
    <property type="entry name" value="Ser_inhib-like_sf"/>
</dbReference>
<keyword evidence="1" id="KW-0722">Serine protease inhibitor</keyword>
<evidence type="ECO:0000313" key="5">
    <source>
        <dbReference type="Proteomes" id="UP000280834"/>
    </source>
</evidence>
<dbReference type="AlphaFoldDB" id="A0A0R3QK59"/>
<feature type="transmembrane region" description="Helical" evidence="2">
    <location>
        <begin position="7"/>
        <end position="26"/>
    </location>
</feature>
<dbReference type="Gene3D" id="2.10.25.10">
    <property type="entry name" value="Laminin"/>
    <property type="match status" value="1"/>
</dbReference>
<gene>
    <name evidence="4" type="ORF">BTMF_LOCUS6064</name>
</gene>
<keyword evidence="5" id="KW-1185">Reference proteome</keyword>